<evidence type="ECO:0008006" key="4">
    <source>
        <dbReference type="Google" id="ProtNLM"/>
    </source>
</evidence>
<evidence type="ECO:0000313" key="3">
    <source>
        <dbReference type="Proteomes" id="UP000184346"/>
    </source>
</evidence>
<keyword evidence="1" id="KW-1133">Transmembrane helix</keyword>
<dbReference type="STRING" id="1121942.SAMN02745148_01950"/>
<organism evidence="2 3">
    <name type="scientific">Modicisalibacter ilicicola DSM 19980</name>
    <dbReference type="NCBI Taxonomy" id="1121942"/>
    <lineage>
        <taxon>Bacteria</taxon>
        <taxon>Pseudomonadati</taxon>
        <taxon>Pseudomonadota</taxon>
        <taxon>Gammaproteobacteria</taxon>
        <taxon>Oceanospirillales</taxon>
        <taxon>Halomonadaceae</taxon>
        <taxon>Modicisalibacter</taxon>
    </lineage>
</organism>
<dbReference type="Proteomes" id="UP000184346">
    <property type="component" value="Unassembled WGS sequence"/>
</dbReference>
<accession>A0A1M4ZCN5</accession>
<gene>
    <name evidence="2" type="ORF">SAMN02745148_01950</name>
</gene>
<protein>
    <recommendedName>
        <fullName evidence="4">DUF3311 domain-containing protein</fullName>
    </recommendedName>
</protein>
<evidence type="ECO:0000256" key="1">
    <source>
        <dbReference type="SAM" id="Phobius"/>
    </source>
</evidence>
<dbReference type="EMBL" id="FQUJ01000007">
    <property type="protein sequence ID" value="SHF15718.1"/>
    <property type="molecule type" value="Genomic_DNA"/>
</dbReference>
<sequence>MTPRRHARLLALAGLALLLFSPPLLLLFDRPAVYGLSWLPLYLFLAWAGVIGVAAWLLERPDSERREEPRRHEK</sequence>
<keyword evidence="1" id="KW-0472">Membrane</keyword>
<feature type="transmembrane region" description="Helical" evidence="1">
    <location>
        <begin position="37"/>
        <end position="58"/>
    </location>
</feature>
<keyword evidence="3" id="KW-1185">Reference proteome</keyword>
<dbReference type="RefSeq" id="WP_072822220.1">
    <property type="nucleotide sequence ID" value="NZ_FQUJ01000007.1"/>
</dbReference>
<proteinExistence type="predicted"/>
<dbReference type="AlphaFoldDB" id="A0A1M4ZCN5"/>
<name>A0A1M4ZCN5_9GAMM</name>
<evidence type="ECO:0000313" key="2">
    <source>
        <dbReference type="EMBL" id="SHF15718.1"/>
    </source>
</evidence>
<reference evidence="2 3" key="1">
    <citation type="submission" date="2016-11" db="EMBL/GenBank/DDBJ databases">
        <authorList>
            <person name="Jaros S."/>
            <person name="Januszkiewicz K."/>
            <person name="Wedrychowicz H."/>
        </authorList>
    </citation>
    <scope>NUCLEOTIDE SEQUENCE [LARGE SCALE GENOMIC DNA]</scope>
    <source>
        <strain evidence="2 3">DSM 19980</strain>
    </source>
</reference>
<keyword evidence="1" id="KW-0812">Transmembrane</keyword>